<keyword evidence="2" id="KW-0012">Acyltransferase</keyword>
<evidence type="ECO:0000313" key="2">
    <source>
        <dbReference type="EMBL" id="MFD2601395.1"/>
    </source>
</evidence>
<comment type="caution">
    <text evidence="2">The sequence shown here is derived from an EMBL/GenBank/DDBJ whole genome shotgun (WGS) entry which is preliminary data.</text>
</comment>
<reference evidence="3" key="1">
    <citation type="journal article" date="2019" name="Int. J. Syst. Evol. Microbiol.">
        <title>The Global Catalogue of Microorganisms (GCM) 10K type strain sequencing project: providing services to taxonomists for standard genome sequencing and annotation.</title>
        <authorList>
            <consortium name="The Broad Institute Genomics Platform"/>
            <consortium name="The Broad Institute Genome Sequencing Center for Infectious Disease"/>
            <person name="Wu L."/>
            <person name="Ma J."/>
        </authorList>
    </citation>
    <scope>NUCLEOTIDE SEQUENCE [LARGE SCALE GENOMIC DNA]</scope>
    <source>
        <strain evidence="3">KCTC 42107</strain>
    </source>
</reference>
<dbReference type="InterPro" id="IPR016181">
    <property type="entry name" value="Acyl_CoA_acyltransferase"/>
</dbReference>
<dbReference type="Proteomes" id="UP001597480">
    <property type="component" value="Unassembled WGS sequence"/>
</dbReference>
<sequence length="325" mass="37875">MAEYKVTVYEKFYLNLWYDFISKSKNGTFLFHRDFMEYHCDRFEDFSLLVFDENELIAVLPANKKNNTVYSHGGLTYGGLVFSEKLKLSEVIMSFKTILEFLNQNGFEKLLIKLTPSIYHKYPSDELSYVLFLAKASLIRRDSLAVIDMQQRLPFSKLRKRTVNKGKKNGYSIKEETDFESFWDKVLIPNLKKKHDAEPVHTAKEIKLLQQKFPHNIKQFNVYHNDEVVAGTTVFVTDTVAHMQYISGISEYNDSGALDFLYDHLINDVFAEKRFFDFGISNEEQGRKLNSGLMFWKEGFGARTTVQDFYEVETANFSLLDSALM</sequence>
<keyword evidence="3" id="KW-1185">Reference proteome</keyword>
<organism evidence="2 3">
    <name type="scientific">Flavobacterium suzhouense</name>
    <dbReference type="NCBI Taxonomy" id="1529638"/>
    <lineage>
        <taxon>Bacteria</taxon>
        <taxon>Pseudomonadati</taxon>
        <taxon>Bacteroidota</taxon>
        <taxon>Flavobacteriia</taxon>
        <taxon>Flavobacteriales</taxon>
        <taxon>Flavobacteriaceae</taxon>
        <taxon>Flavobacterium</taxon>
    </lineage>
</organism>
<dbReference type="RefSeq" id="WP_379819978.1">
    <property type="nucleotide sequence ID" value="NZ_JBHUMD010000006.1"/>
</dbReference>
<protein>
    <submittedName>
        <fullName evidence="2">GNAT family N-acetyltransferase</fullName>
        <ecNumber evidence="2">2.3.1.-</ecNumber>
    </submittedName>
</protein>
<evidence type="ECO:0000259" key="1">
    <source>
        <dbReference type="Pfam" id="PF13480"/>
    </source>
</evidence>
<dbReference type="Gene3D" id="3.40.630.30">
    <property type="match status" value="1"/>
</dbReference>
<dbReference type="InterPro" id="IPR038740">
    <property type="entry name" value="BioF2-like_GNAT_dom"/>
</dbReference>
<dbReference type="EC" id="2.3.1.-" evidence="2"/>
<dbReference type="PANTHER" id="PTHR36174">
    <property type="entry name" value="LIPID II:GLYCINE GLYCYLTRANSFERASE"/>
    <property type="match status" value="1"/>
</dbReference>
<keyword evidence="2" id="KW-0808">Transferase</keyword>
<feature type="domain" description="BioF2-like acetyltransferase" evidence="1">
    <location>
        <begin position="200"/>
        <end position="284"/>
    </location>
</feature>
<dbReference type="PANTHER" id="PTHR36174:SF1">
    <property type="entry name" value="LIPID II:GLYCINE GLYCYLTRANSFERASE"/>
    <property type="match status" value="1"/>
</dbReference>
<name>A0ABW5NSM7_9FLAO</name>
<gene>
    <name evidence="2" type="ORF">ACFSR3_04950</name>
</gene>
<proteinExistence type="predicted"/>
<dbReference type="GO" id="GO:0016746">
    <property type="term" value="F:acyltransferase activity"/>
    <property type="evidence" value="ECO:0007669"/>
    <property type="project" value="UniProtKB-KW"/>
</dbReference>
<evidence type="ECO:0000313" key="3">
    <source>
        <dbReference type="Proteomes" id="UP001597480"/>
    </source>
</evidence>
<accession>A0ABW5NSM7</accession>
<dbReference type="SUPFAM" id="SSF55729">
    <property type="entry name" value="Acyl-CoA N-acyltransferases (Nat)"/>
    <property type="match status" value="1"/>
</dbReference>
<dbReference type="Pfam" id="PF13480">
    <property type="entry name" value="Acetyltransf_6"/>
    <property type="match status" value="1"/>
</dbReference>
<dbReference type="EMBL" id="JBHUMD010000006">
    <property type="protein sequence ID" value="MFD2601395.1"/>
    <property type="molecule type" value="Genomic_DNA"/>
</dbReference>
<dbReference type="InterPro" id="IPR050644">
    <property type="entry name" value="PG_Glycine_Bridge_Synth"/>
</dbReference>